<dbReference type="Proteomes" id="UP000729402">
    <property type="component" value="Unassembled WGS sequence"/>
</dbReference>
<proteinExistence type="predicted"/>
<comment type="caution">
    <text evidence="1">The sequence shown here is derived from an EMBL/GenBank/DDBJ whole genome shotgun (WGS) entry which is preliminary data.</text>
</comment>
<accession>A0A8J5SJH1</accession>
<evidence type="ECO:0000313" key="2">
    <source>
        <dbReference type="Proteomes" id="UP000729402"/>
    </source>
</evidence>
<reference evidence="1" key="2">
    <citation type="submission" date="2021-02" db="EMBL/GenBank/DDBJ databases">
        <authorList>
            <person name="Kimball J.A."/>
            <person name="Haas M.W."/>
            <person name="Macchietto M."/>
            <person name="Kono T."/>
            <person name="Duquette J."/>
            <person name="Shao M."/>
        </authorList>
    </citation>
    <scope>NUCLEOTIDE SEQUENCE</scope>
    <source>
        <tissue evidence="1">Fresh leaf tissue</tissue>
    </source>
</reference>
<organism evidence="1 2">
    <name type="scientific">Zizania palustris</name>
    <name type="common">Northern wild rice</name>
    <dbReference type="NCBI Taxonomy" id="103762"/>
    <lineage>
        <taxon>Eukaryota</taxon>
        <taxon>Viridiplantae</taxon>
        <taxon>Streptophyta</taxon>
        <taxon>Embryophyta</taxon>
        <taxon>Tracheophyta</taxon>
        <taxon>Spermatophyta</taxon>
        <taxon>Magnoliopsida</taxon>
        <taxon>Liliopsida</taxon>
        <taxon>Poales</taxon>
        <taxon>Poaceae</taxon>
        <taxon>BOP clade</taxon>
        <taxon>Oryzoideae</taxon>
        <taxon>Oryzeae</taxon>
        <taxon>Zizaniinae</taxon>
        <taxon>Zizania</taxon>
    </lineage>
</organism>
<dbReference type="EMBL" id="JAAALK010000283">
    <property type="protein sequence ID" value="KAG8075890.1"/>
    <property type="molecule type" value="Genomic_DNA"/>
</dbReference>
<sequence length="132" mass="14121">MPKHSKNSSAVQPDSSVSKLRRRIEITLGRFVDFAELAASADGDGELFAVSFATAAGTPLFFLEWWRSQLFAAAISAFRLFAAVKPVRQLDTISSSSDSVIQSRASNTVRRVTVVVVGSVSASLVSVAASRE</sequence>
<reference evidence="1" key="1">
    <citation type="journal article" date="2021" name="bioRxiv">
        <title>Whole Genome Assembly and Annotation of Northern Wild Rice, Zizania palustris L., Supports a Whole Genome Duplication in the Zizania Genus.</title>
        <authorList>
            <person name="Haas M."/>
            <person name="Kono T."/>
            <person name="Macchietto M."/>
            <person name="Millas R."/>
            <person name="McGilp L."/>
            <person name="Shao M."/>
            <person name="Duquette J."/>
            <person name="Hirsch C.N."/>
            <person name="Kimball J."/>
        </authorList>
    </citation>
    <scope>NUCLEOTIDE SEQUENCE</scope>
    <source>
        <tissue evidence="1">Fresh leaf tissue</tissue>
    </source>
</reference>
<dbReference type="AlphaFoldDB" id="A0A8J5SJH1"/>
<evidence type="ECO:0000313" key="1">
    <source>
        <dbReference type="EMBL" id="KAG8075890.1"/>
    </source>
</evidence>
<name>A0A8J5SJH1_ZIZPA</name>
<keyword evidence="2" id="KW-1185">Reference proteome</keyword>
<protein>
    <submittedName>
        <fullName evidence="1">Uncharacterized protein</fullName>
    </submittedName>
</protein>
<gene>
    <name evidence="1" type="ORF">GUJ93_ZPchr0006g46446</name>
</gene>